<protein>
    <submittedName>
        <fullName evidence="2">Uncharacterized protein</fullName>
    </submittedName>
</protein>
<gene>
    <name evidence="2" type="ORF">AS031_12500</name>
</gene>
<evidence type="ECO:0000256" key="1">
    <source>
        <dbReference type="SAM" id="MobiDB-lite"/>
    </source>
</evidence>
<sequence>MITLQQDADGYVRMNRRYPASIRIAIAFNDGTSGEFSGKVLNEAYDAAVAEFRAKNGLDARGYDRNPAGRKNSGNTVDFVRVHPGMGNQQPQR</sequence>
<evidence type="ECO:0000313" key="2">
    <source>
        <dbReference type="EMBL" id="KSU75388.1"/>
    </source>
</evidence>
<evidence type="ECO:0000313" key="3">
    <source>
        <dbReference type="Proteomes" id="UP000053199"/>
    </source>
</evidence>
<organism evidence="2 3">
    <name type="scientific">Pseudarthrobacter enclensis</name>
    <dbReference type="NCBI Taxonomy" id="993070"/>
    <lineage>
        <taxon>Bacteria</taxon>
        <taxon>Bacillati</taxon>
        <taxon>Actinomycetota</taxon>
        <taxon>Actinomycetes</taxon>
        <taxon>Micrococcales</taxon>
        <taxon>Micrococcaceae</taxon>
        <taxon>Pseudarthrobacter</taxon>
    </lineage>
</organism>
<name>A0A0V8IKS5_9MICC</name>
<dbReference type="EMBL" id="LNQM01000005">
    <property type="protein sequence ID" value="KSU75388.1"/>
    <property type="molecule type" value="Genomic_DNA"/>
</dbReference>
<dbReference type="AlphaFoldDB" id="A0A0V8IKS5"/>
<dbReference type="Proteomes" id="UP000053199">
    <property type="component" value="Unassembled WGS sequence"/>
</dbReference>
<dbReference type="OrthoDB" id="4946960at2"/>
<comment type="caution">
    <text evidence="2">The sequence shown here is derived from an EMBL/GenBank/DDBJ whole genome shotgun (WGS) entry which is preliminary data.</text>
</comment>
<feature type="region of interest" description="Disordered" evidence="1">
    <location>
        <begin position="59"/>
        <end position="93"/>
    </location>
</feature>
<accession>A0A0V8IKS5</accession>
<proteinExistence type="predicted"/>
<reference evidence="2 3" key="1">
    <citation type="journal article" date="2014" name="Arch. Microbiol.">
        <title>Arthrobacter enclensis sp. nov., isolated from sediment sample.</title>
        <authorList>
            <person name="Dastager S.G."/>
            <person name="Liu Q."/>
            <person name="Tang S.K."/>
            <person name="Krishnamurthi S."/>
            <person name="Lee J.C."/>
            <person name="Li W.J."/>
        </authorList>
    </citation>
    <scope>NUCLEOTIDE SEQUENCE [LARGE SCALE GENOMIC DNA]</scope>
    <source>
        <strain evidence="2 3">NIO-1008</strain>
    </source>
</reference>
<dbReference type="RefSeq" id="WP_058268499.1">
    <property type="nucleotide sequence ID" value="NZ_FMAZ01000005.1"/>
</dbReference>
<keyword evidence="3" id="KW-1185">Reference proteome</keyword>